<gene>
    <name evidence="2" type="ORF">SORBI_3008G017850</name>
</gene>
<feature type="transmembrane region" description="Helical" evidence="1">
    <location>
        <begin position="44"/>
        <end position="66"/>
    </location>
</feature>
<name>A0A1Z5R4E1_SORBI</name>
<proteinExistence type="predicted"/>
<keyword evidence="1" id="KW-0812">Transmembrane</keyword>
<dbReference type="Gramene" id="OQU78643">
    <property type="protein sequence ID" value="OQU78643"/>
    <property type="gene ID" value="SORBI_3008G017850"/>
</dbReference>
<protein>
    <submittedName>
        <fullName evidence="2">Uncharacterized protein</fullName>
    </submittedName>
</protein>
<evidence type="ECO:0000313" key="2">
    <source>
        <dbReference type="EMBL" id="OQU78643.1"/>
    </source>
</evidence>
<dbReference type="InParanoid" id="A0A1Z5R4E1"/>
<dbReference type="AlphaFoldDB" id="A0A1Z5R4E1"/>
<reference evidence="3" key="2">
    <citation type="journal article" date="2018" name="Plant J.">
        <title>The Sorghum bicolor reference genome: improved assembly, gene annotations, a transcriptome atlas, and signatures of genome organization.</title>
        <authorList>
            <person name="McCormick R.F."/>
            <person name="Truong S.K."/>
            <person name="Sreedasyam A."/>
            <person name="Jenkins J."/>
            <person name="Shu S."/>
            <person name="Sims D."/>
            <person name="Kennedy M."/>
            <person name="Amirebrahimi M."/>
            <person name="Weers B.D."/>
            <person name="McKinley B."/>
            <person name="Mattison A."/>
            <person name="Morishige D.T."/>
            <person name="Grimwood J."/>
            <person name="Schmutz J."/>
            <person name="Mullet J.E."/>
        </authorList>
    </citation>
    <scope>NUCLEOTIDE SEQUENCE [LARGE SCALE GENOMIC DNA]</scope>
    <source>
        <strain evidence="3">cv. BTx623</strain>
    </source>
</reference>
<feature type="transmembrane region" description="Helical" evidence="1">
    <location>
        <begin position="78"/>
        <end position="99"/>
    </location>
</feature>
<evidence type="ECO:0000256" key="1">
    <source>
        <dbReference type="SAM" id="Phobius"/>
    </source>
</evidence>
<keyword evidence="1" id="KW-0472">Membrane</keyword>
<accession>A0A1Z5R4E1</accession>
<organism evidence="2 3">
    <name type="scientific">Sorghum bicolor</name>
    <name type="common">Sorghum</name>
    <name type="synonym">Sorghum vulgare</name>
    <dbReference type="NCBI Taxonomy" id="4558"/>
    <lineage>
        <taxon>Eukaryota</taxon>
        <taxon>Viridiplantae</taxon>
        <taxon>Streptophyta</taxon>
        <taxon>Embryophyta</taxon>
        <taxon>Tracheophyta</taxon>
        <taxon>Spermatophyta</taxon>
        <taxon>Magnoliopsida</taxon>
        <taxon>Liliopsida</taxon>
        <taxon>Poales</taxon>
        <taxon>Poaceae</taxon>
        <taxon>PACMAD clade</taxon>
        <taxon>Panicoideae</taxon>
        <taxon>Andropogonodae</taxon>
        <taxon>Andropogoneae</taxon>
        <taxon>Sorghinae</taxon>
        <taxon>Sorghum</taxon>
    </lineage>
</organism>
<reference evidence="2 3" key="1">
    <citation type="journal article" date="2009" name="Nature">
        <title>The Sorghum bicolor genome and the diversification of grasses.</title>
        <authorList>
            <person name="Paterson A.H."/>
            <person name="Bowers J.E."/>
            <person name="Bruggmann R."/>
            <person name="Dubchak I."/>
            <person name="Grimwood J."/>
            <person name="Gundlach H."/>
            <person name="Haberer G."/>
            <person name="Hellsten U."/>
            <person name="Mitros T."/>
            <person name="Poliakov A."/>
            <person name="Schmutz J."/>
            <person name="Spannagl M."/>
            <person name="Tang H."/>
            <person name="Wang X."/>
            <person name="Wicker T."/>
            <person name="Bharti A.K."/>
            <person name="Chapman J."/>
            <person name="Feltus F.A."/>
            <person name="Gowik U."/>
            <person name="Grigoriev I.V."/>
            <person name="Lyons E."/>
            <person name="Maher C.A."/>
            <person name="Martis M."/>
            <person name="Narechania A."/>
            <person name="Otillar R.P."/>
            <person name="Penning B.W."/>
            <person name="Salamov A.A."/>
            <person name="Wang Y."/>
            <person name="Zhang L."/>
            <person name="Carpita N.C."/>
            <person name="Freeling M."/>
            <person name="Gingle A.R."/>
            <person name="Hash C.T."/>
            <person name="Keller B."/>
            <person name="Klein P."/>
            <person name="Kresovich S."/>
            <person name="McCann M.C."/>
            <person name="Ming R."/>
            <person name="Peterson D.G."/>
            <person name="Mehboob-ur-Rahman"/>
            <person name="Ware D."/>
            <person name="Westhoff P."/>
            <person name="Mayer K.F."/>
            <person name="Messing J."/>
            <person name="Rokhsar D.S."/>
        </authorList>
    </citation>
    <scope>NUCLEOTIDE SEQUENCE [LARGE SCALE GENOMIC DNA]</scope>
    <source>
        <strain evidence="3">cv. BTx623</strain>
    </source>
</reference>
<sequence>MLSCLLIAPSELSDSLKVLRQYFNYRKQFSFRLLLLHEPPKVKIVVSIVFPCLAVHFSSLLVQIMYATEILHSTVRSSVFILCFVWGLCSCELWGCVVVNNFQTIRMELCNDG</sequence>
<dbReference type="EMBL" id="CM000767">
    <property type="protein sequence ID" value="OQU78643.1"/>
    <property type="molecule type" value="Genomic_DNA"/>
</dbReference>
<evidence type="ECO:0000313" key="3">
    <source>
        <dbReference type="Proteomes" id="UP000000768"/>
    </source>
</evidence>
<keyword evidence="3" id="KW-1185">Reference proteome</keyword>
<keyword evidence="1" id="KW-1133">Transmembrane helix</keyword>
<dbReference type="Proteomes" id="UP000000768">
    <property type="component" value="Chromosome 8"/>
</dbReference>